<protein>
    <recommendedName>
        <fullName evidence="5">Lipoprotein</fullName>
    </recommendedName>
</protein>
<dbReference type="Proteomes" id="UP000809137">
    <property type="component" value="Unassembled WGS sequence"/>
</dbReference>
<feature type="compositionally biased region" description="Pro residues" evidence="1">
    <location>
        <begin position="32"/>
        <end position="43"/>
    </location>
</feature>
<evidence type="ECO:0000313" key="4">
    <source>
        <dbReference type="Proteomes" id="UP000809137"/>
    </source>
</evidence>
<gene>
    <name evidence="3" type="ORF">JJB79_00625</name>
</gene>
<name>A0ABS1Z0K3_9GAMM</name>
<dbReference type="PROSITE" id="PS51257">
    <property type="entry name" value="PROKAR_LIPOPROTEIN"/>
    <property type="match status" value="1"/>
</dbReference>
<evidence type="ECO:0000256" key="1">
    <source>
        <dbReference type="SAM" id="MobiDB-lite"/>
    </source>
</evidence>
<feature type="chain" id="PRO_5045362882" description="Lipoprotein" evidence="2">
    <location>
        <begin position="19"/>
        <end position="56"/>
    </location>
</feature>
<feature type="region of interest" description="Disordered" evidence="1">
    <location>
        <begin position="21"/>
        <end position="56"/>
    </location>
</feature>
<dbReference type="GeneID" id="84691477"/>
<sequence length="56" mass="5766">MKLFFSGLIISASLLMLAGCQQPERPLGPDGRPAPPMEHPVPGGPMSKGPAGQPEA</sequence>
<keyword evidence="4" id="KW-1185">Reference proteome</keyword>
<reference evidence="3 4" key="1">
    <citation type="submission" date="2021-01" db="EMBL/GenBank/DDBJ databases">
        <title>Complete genome sequence of Pantoea eucrina OB49, a heavy metal tolerant bacterium with PGPR potential isolated from wheat in Algeria.</title>
        <authorList>
            <person name="Lekired A."/>
            <person name="Ouzari I.H."/>
        </authorList>
    </citation>
    <scope>NUCLEOTIDE SEQUENCE [LARGE SCALE GENOMIC DNA]</scope>
    <source>
        <strain evidence="3 4">OB49</strain>
    </source>
</reference>
<accession>A0ABS1Z0K3</accession>
<comment type="caution">
    <text evidence="3">The sequence shown here is derived from an EMBL/GenBank/DDBJ whole genome shotgun (WGS) entry which is preliminary data.</text>
</comment>
<evidence type="ECO:0000313" key="3">
    <source>
        <dbReference type="EMBL" id="MBM0745929.1"/>
    </source>
</evidence>
<evidence type="ECO:0008006" key="5">
    <source>
        <dbReference type="Google" id="ProtNLM"/>
    </source>
</evidence>
<evidence type="ECO:0000256" key="2">
    <source>
        <dbReference type="SAM" id="SignalP"/>
    </source>
</evidence>
<proteinExistence type="predicted"/>
<dbReference type="EMBL" id="JAFCXS010000001">
    <property type="protein sequence ID" value="MBM0745929.1"/>
    <property type="molecule type" value="Genomic_DNA"/>
</dbReference>
<organism evidence="3 4">
    <name type="scientific">Pantoea eucrina</name>
    <dbReference type="NCBI Taxonomy" id="472693"/>
    <lineage>
        <taxon>Bacteria</taxon>
        <taxon>Pseudomonadati</taxon>
        <taxon>Pseudomonadota</taxon>
        <taxon>Gammaproteobacteria</taxon>
        <taxon>Enterobacterales</taxon>
        <taxon>Erwiniaceae</taxon>
        <taxon>Pantoea</taxon>
    </lineage>
</organism>
<keyword evidence="2" id="KW-0732">Signal</keyword>
<dbReference type="RefSeq" id="WP_039384855.1">
    <property type="nucleotide sequence ID" value="NZ_CP083448.1"/>
</dbReference>
<feature type="signal peptide" evidence="2">
    <location>
        <begin position="1"/>
        <end position="18"/>
    </location>
</feature>